<evidence type="ECO:0000313" key="4">
    <source>
        <dbReference type="Proteomes" id="UP000193920"/>
    </source>
</evidence>
<comment type="caution">
    <text evidence="3">The sequence shown here is derived from an EMBL/GenBank/DDBJ whole genome shotgun (WGS) entry which is preliminary data.</text>
</comment>
<gene>
    <name evidence="3" type="ORF">LY90DRAFT_498755</name>
</gene>
<protein>
    <submittedName>
        <fullName evidence="3">Uncharacterized protein</fullName>
    </submittedName>
</protein>
<dbReference type="AlphaFoldDB" id="A0A1Y2FV05"/>
<feature type="signal peptide" evidence="2">
    <location>
        <begin position="1"/>
        <end position="20"/>
    </location>
</feature>
<evidence type="ECO:0000256" key="1">
    <source>
        <dbReference type="SAM" id="Phobius"/>
    </source>
</evidence>
<evidence type="ECO:0000313" key="3">
    <source>
        <dbReference type="EMBL" id="ORY86525.1"/>
    </source>
</evidence>
<keyword evidence="1" id="KW-1133">Transmembrane helix</keyword>
<evidence type="ECO:0000256" key="2">
    <source>
        <dbReference type="SAM" id="SignalP"/>
    </source>
</evidence>
<dbReference type="Proteomes" id="UP000193920">
    <property type="component" value="Unassembled WGS sequence"/>
</dbReference>
<organism evidence="3 4">
    <name type="scientific">Neocallimastix californiae</name>
    <dbReference type="NCBI Taxonomy" id="1754190"/>
    <lineage>
        <taxon>Eukaryota</taxon>
        <taxon>Fungi</taxon>
        <taxon>Fungi incertae sedis</taxon>
        <taxon>Chytridiomycota</taxon>
        <taxon>Chytridiomycota incertae sedis</taxon>
        <taxon>Neocallimastigomycetes</taxon>
        <taxon>Neocallimastigales</taxon>
        <taxon>Neocallimastigaceae</taxon>
        <taxon>Neocallimastix</taxon>
    </lineage>
</organism>
<keyword evidence="1" id="KW-0472">Membrane</keyword>
<dbReference type="OrthoDB" id="2148606at2759"/>
<name>A0A1Y2FV05_9FUNG</name>
<feature type="transmembrane region" description="Helical" evidence="1">
    <location>
        <begin position="261"/>
        <end position="279"/>
    </location>
</feature>
<feature type="chain" id="PRO_5012576049" evidence="2">
    <location>
        <begin position="21"/>
        <end position="280"/>
    </location>
</feature>
<keyword evidence="1" id="KW-0812">Transmembrane</keyword>
<reference evidence="3 4" key="1">
    <citation type="submission" date="2016-08" db="EMBL/GenBank/DDBJ databases">
        <title>A Parts List for Fungal Cellulosomes Revealed by Comparative Genomics.</title>
        <authorList>
            <consortium name="DOE Joint Genome Institute"/>
            <person name="Haitjema C.H."/>
            <person name="Gilmore S.P."/>
            <person name="Henske J.K."/>
            <person name="Solomon K.V."/>
            <person name="De Groot R."/>
            <person name="Kuo A."/>
            <person name="Mondo S.J."/>
            <person name="Salamov A.A."/>
            <person name="Labutti K."/>
            <person name="Zhao Z."/>
            <person name="Chiniquy J."/>
            <person name="Barry K."/>
            <person name="Brewer H.M."/>
            <person name="Purvine S.O."/>
            <person name="Wright A.T."/>
            <person name="Boxma B."/>
            <person name="Van Alen T."/>
            <person name="Hackstein J.H."/>
            <person name="Baker S.E."/>
            <person name="Grigoriev I.V."/>
            <person name="O'Malley M.A."/>
        </authorList>
    </citation>
    <scope>NUCLEOTIDE SEQUENCE [LARGE SCALE GENOMIC DNA]</scope>
    <source>
        <strain evidence="3 4">G1</strain>
    </source>
</reference>
<dbReference type="EMBL" id="MCOG01000002">
    <property type="protein sequence ID" value="ORY86525.1"/>
    <property type="molecule type" value="Genomic_DNA"/>
</dbReference>
<keyword evidence="4" id="KW-1185">Reference proteome</keyword>
<sequence length="280" mass="32699">MKSIIFILSTFLFFSKFTLGKVISNSLDTPSLYKKTKRSDINLSDHELTHYYYKFNTNSIDCQNSLEKYGNCIYDMKNLNGNITHTCELFESENCNKFINDIYSLTTNCEQEENEAIDIFIKQMKYIYITGCPKDIKNRLCLLSYVVRNKEKTKIAKQIELKILTESCTFENCRQQLYSMVDLISYTNTTVKFKDSLTKKYYKIPKESLIAAYTSINTTKIKEYLDAEICSQIQLNSLSNSIEQSQETEMMSKDVNFGNNLSPNHLFIILTFILIIFYLF</sequence>
<keyword evidence="2" id="KW-0732">Signal</keyword>
<proteinExistence type="predicted"/>
<accession>A0A1Y2FV05</accession>